<protein>
    <submittedName>
        <fullName evidence="6">DUF4870 domain-containing protein</fullName>
    </submittedName>
</protein>
<dbReference type="EMBL" id="CP101988">
    <property type="protein sequence ID" value="UUI76425.1"/>
    <property type="molecule type" value="Genomic_DNA"/>
</dbReference>
<sequence length="131" mass="14279">MTSDYPPPPPPGTPQGVSESEARTWSALAHLGGIFAYLFIGWLPALVIWLVYRDRSNHVAVESKVALNFQLTLLIGLVVCWVLGQIPLIGLIGFLGQIALGVASLVFSILAFVAVQRGDRYQYPFSLALVR</sequence>
<evidence type="ECO:0000313" key="6">
    <source>
        <dbReference type="EMBL" id="UUI76425.1"/>
    </source>
</evidence>
<keyword evidence="3 5" id="KW-1133">Transmembrane helix</keyword>
<evidence type="ECO:0000256" key="3">
    <source>
        <dbReference type="ARBA" id="ARBA00022989"/>
    </source>
</evidence>
<dbReference type="Pfam" id="PF09685">
    <property type="entry name" value="MamF_MmsF"/>
    <property type="match status" value="1"/>
</dbReference>
<evidence type="ECO:0000313" key="7">
    <source>
        <dbReference type="Proteomes" id="UP001316189"/>
    </source>
</evidence>
<evidence type="ECO:0000256" key="4">
    <source>
        <dbReference type="ARBA" id="ARBA00023136"/>
    </source>
</evidence>
<dbReference type="Proteomes" id="UP001316189">
    <property type="component" value="Chromosome"/>
</dbReference>
<evidence type="ECO:0000256" key="2">
    <source>
        <dbReference type="ARBA" id="ARBA00022692"/>
    </source>
</evidence>
<proteinExistence type="predicted"/>
<evidence type="ECO:0000256" key="5">
    <source>
        <dbReference type="SAM" id="Phobius"/>
    </source>
</evidence>
<organism evidence="6 7">
    <name type="scientific">Cellulomonas chengniuliangii</name>
    <dbReference type="NCBI Taxonomy" id="2968084"/>
    <lineage>
        <taxon>Bacteria</taxon>
        <taxon>Bacillati</taxon>
        <taxon>Actinomycetota</taxon>
        <taxon>Actinomycetes</taxon>
        <taxon>Micrococcales</taxon>
        <taxon>Cellulomonadaceae</taxon>
        <taxon>Cellulomonas</taxon>
    </lineage>
</organism>
<gene>
    <name evidence="6" type="ORF">NP064_05900</name>
</gene>
<feature type="transmembrane region" description="Helical" evidence="5">
    <location>
        <begin position="65"/>
        <end position="84"/>
    </location>
</feature>
<name>A0ABY5L3D9_9CELL</name>
<feature type="transmembrane region" description="Helical" evidence="5">
    <location>
        <begin position="34"/>
        <end position="53"/>
    </location>
</feature>
<evidence type="ECO:0000256" key="1">
    <source>
        <dbReference type="ARBA" id="ARBA00004141"/>
    </source>
</evidence>
<keyword evidence="2 5" id="KW-0812">Transmembrane</keyword>
<reference evidence="6 7" key="1">
    <citation type="submission" date="2022-07" db="EMBL/GenBank/DDBJ databases">
        <title>Novel species in genus cellulomonas.</title>
        <authorList>
            <person name="Ye L."/>
        </authorList>
    </citation>
    <scope>NUCLEOTIDE SEQUENCE [LARGE SCALE GENOMIC DNA]</scope>
    <source>
        <strain evidence="7">zg-Y338</strain>
    </source>
</reference>
<keyword evidence="7" id="KW-1185">Reference proteome</keyword>
<comment type="subcellular location">
    <subcellularLocation>
        <location evidence="1">Membrane</location>
        <topology evidence="1">Multi-pass membrane protein</topology>
    </subcellularLocation>
</comment>
<feature type="transmembrane region" description="Helical" evidence="5">
    <location>
        <begin position="90"/>
        <end position="115"/>
    </location>
</feature>
<dbReference type="RefSeq" id="WP_227568696.1">
    <property type="nucleotide sequence ID" value="NZ_CP101988.1"/>
</dbReference>
<dbReference type="InterPro" id="IPR019109">
    <property type="entry name" value="MamF_MmsF"/>
</dbReference>
<accession>A0ABY5L3D9</accession>
<keyword evidence="4 5" id="KW-0472">Membrane</keyword>